<accession>A0A1Y3GCR7</accession>
<dbReference type="PANTHER" id="PTHR30337">
    <property type="entry name" value="COMPONENT OF ATP-DEPENDENT DSDNA EXONUCLEASE"/>
    <property type="match status" value="1"/>
</dbReference>
<dbReference type="Pfam" id="PF00149">
    <property type="entry name" value="Metallophos"/>
    <property type="match status" value="1"/>
</dbReference>
<feature type="domain" description="Calcineurin-like phosphoesterase" evidence="1">
    <location>
        <begin position="7"/>
        <end position="140"/>
    </location>
</feature>
<dbReference type="AlphaFoldDB" id="A0A1Y3GCR7"/>
<proteinExistence type="predicted"/>
<reference evidence="2 3" key="1">
    <citation type="submission" date="2016-12" db="EMBL/GenBank/DDBJ databases">
        <title>Discovery of methanogenic haloarchaea.</title>
        <authorList>
            <person name="Sorokin D.Y."/>
            <person name="Makarova K.S."/>
            <person name="Abbas B."/>
            <person name="Ferrer M."/>
            <person name="Golyshin P.N."/>
        </authorList>
    </citation>
    <scope>NUCLEOTIDE SEQUENCE [LARGE SCALE GENOMIC DNA]</scope>
    <source>
        <strain evidence="2">AMET1</strain>
    </source>
</reference>
<keyword evidence="2" id="KW-0269">Exonuclease</keyword>
<dbReference type="SUPFAM" id="SSF56300">
    <property type="entry name" value="Metallo-dependent phosphatases"/>
    <property type="match status" value="1"/>
</dbReference>
<keyword evidence="2" id="KW-0378">Hydrolase</keyword>
<protein>
    <submittedName>
        <fullName evidence="2">DNA repair exonuclease SbcD</fullName>
    </submittedName>
</protein>
<dbReference type="InterPro" id="IPR029052">
    <property type="entry name" value="Metallo-depent_PP-like"/>
</dbReference>
<evidence type="ECO:0000313" key="2">
    <source>
        <dbReference type="EMBL" id="OUJ19189.1"/>
    </source>
</evidence>
<dbReference type="InterPro" id="IPR004843">
    <property type="entry name" value="Calcineurin-like_PHP"/>
</dbReference>
<dbReference type="PANTHER" id="PTHR30337:SF0">
    <property type="entry name" value="NUCLEASE SBCCD SUBUNIT D"/>
    <property type="match status" value="1"/>
</dbReference>
<evidence type="ECO:0000313" key="3">
    <source>
        <dbReference type="Proteomes" id="UP000195137"/>
    </source>
</evidence>
<dbReference type="GO" id="GO:0004527">
    <property type="term" value="F:exonuclease activity"/>
    <property type="evidence" value="ECO:0007669"/>
    <property type="project" value="UniProtKB-KW"/>
</dbReference>
<dbReference type="InterPro" id="IPR050535">
    <property type="entry name" value="DNA_Repair-Maintenance_Comp"/>
</dbReference>
<sequence length="355" mass="40965">MEAFRRLRELNKKNIEVLVVPGSHDFSPSGNTMLNVLESADLITNVSQGQMENGKLKLNFHEPTEGVKVTGMLGRAGSLESKAYQLLNQKQLEKEPGFKIFMFHSAINEYKPEYLKRMKGIKLSYLPKNFDYYAGGHVHKQDKFHEEDYGHITFPGAIFPTDYRELEKNQHGSFYIVDVNENQIEIQTEKIEVAPITSIEIDAENKTPEMVEQNINKEIKKREIENSITLLKIYGVLKTGKTTEIGLNEIRNKIKDLGATAVRTNINQLKTKEYQEFDVKAGDRKELEQKLIEEHIGQFELNDKTDKEKQQLTKQLFDKLSIEKEDGEKKKDYKERVVQDALKTLGIKKELEKTL</sequence>
<evidence type="ECO:0000259" key="1">
    <source>
        <dbReference type="Pfam" id="PF00149"/>
    </source>
</evidence>
<comment type="caution">
    <text evidence="2">The sequence shown here is derived from an EMBL/GenBank/DDBJ whole genome shotgun (WGS) entry which is preliminary data.</text>
</comment>
<keyword evidence="2" id="KW-0540">Nuclease</keyword>
<gene>
    <name evidence="2" type="ORF">AMET1_0842</name>
</gene>
<name>A0A1Y3GCR7_9EURY</name>
<dbReference type="Proteomes" id="UP000195137">
    <property type="component" value="Unassembled WGS sequence"/>
</dbReference>
<dbReference type="EMBL" id="MRZU01000003">
    <property type="protein sequence ID" value="OUJ19189.1"/>
    <property type="molecule type" value="Genomic_DNA"/>
</dbReference>
<organism evidence="2 3">
    <name type="scientific">Methanonatronarchaeum thermophilum</name>
    <dbReference type="NCBI Taxonomy" id="1927129"/>
    <lineage>
        <taxon>Archaea</taxon>
        <taxon>Methanobacteriati</taxon>
        <taxon>Methanobacteriota</taxon>
        <taxon>Methanonatronarchaeia</taxon>
        <taxon>Methanonatronarchaeales</taxon>
        <taxon>Methanonatronarchaeaceae</taxon>
        <taxon>Methanonatronarchaeum</taxon>
    </lineage>
</organism>
<keyword evidence="3" id="KW-1185">Reference proteome</keyword>
<dbReference type="Gene3D" id="3.60.21.10">
    <property type="match status" value="1"/>
</dbReference>